<accession>A0AAV4XN57</accession>
<dbReference type="EMBL" id="BPLR01000671">
    <property type="protein sequence ID" value="GIY96537.1"/>
    <property type="molecule type" value="Genomic_DNA"/>
</dbReference>
<evidence type="ECO:0000313" key="1">
    <source>
        <dbReference type="EMBL" id="GIY96537.1"/>
    </source>
</evidence>
<gene>
    <name evidence="1" type="ORF">CEXT_303221</name>
</gene>
<dbReference type="Proteomes" id="UP001054945">
    <property type="component" value="Unassembled WGS sequence"/>
</dbReference>
<dbReference type="AlphaFoldDB" id="A0AAV4XN57"/>
<proteinExistence type="predicted"/>
<comment type="caution">
    <text evidence="1">The sequence shown here is derived from an EMBL/GenBank/DDBJ whole genome shotgun (WGS) entry which is preliminary data.</text>
</comment>
<organism evidence="1 2">
    <name type="scientific">Caerostris extrusa</name>
    <name type="common">Bark spider</name>
    <name type="synonym">Caerostris bankana</name>
    <dbReference type="NCBI Taxonomy" id="172846"/>
    <lineage>
        <taxon>Eukaryota</taxon>
        <taxon>Metazoa</taxon>
        <taxon>Ecdysozoa</taxon>
        <taxon>Arthropoda</taxon>
        <taxon>Chelicerata</taxon>
        <taxon>Arachnida</taxon>
        <taxon>Araneae</taxon>
        <taxon>Araneomorphae</taxon>
        <taxon>Entelegynae</taxon>
        <taxon>Araneoidea</taxon>
        <taxon>Araneidae</taxon>
        <taxon>Caerostris</taxon>
    </lineage>
</organism>
<evidence type="ECO:0000313" key="2">
    <source>
        <dbReference type="Proteomes" id="UP001054945"/>
    </source>
</evidence>
<name>A0AAV4XN57_CAEEX</name>
<sequence length="118" mass="13624">MARRHPTRYPEQRSVFVDKFHTLVGCGSFFGKAKNSCSCLYTPLCAVSLHTSMELQQYGPFEEGRLDLPFFIGFQIEIGDISAEWRMDRLLAEREDPMKQHSLKFSQWSGLCCFLALH</sequence>
<keyword evidence="2" id="KW-1185">Reference proteome</keyword>
<reference evidence="1 2" key="1">
    <citation type="submission" date="2021-06" db="EMBL/GenBank/DDBJ databases">
        <title>Caerostris extrusa draft genome.</title>
        <authorList>
            <person name="Kono N."/>
            <person name="Arakawa K."/>
        </authorList>
    </citation>
    <scope>NUCLEOTIDE SEQUENCE [LARGE SCALE GENOMIC DNA]</scope>
</reference>
<protein>
    <submittedName>
        <fullName evidence="1">Uncharacterized protein</fullName>
    </submittedName>
</protein>